<feature type="transmembrane region" description="Helical" evidence="8">
    <location>
        <begin position="351"/>
        <end position="370"/>
    </location>
</feature>
<dbReference type="PIRSF" id="PIRSF016636">
    <property type="entry name" value="AlgI_DltB"/>
    <property type="match status" value="1"/>
</dbReference>
<accession>A0A9D1F8M8</accession>
<dbReference type="InterPro" id="IPR051085">
    <property type="entry name" value="MB_O-acyltransferase"/>
</dbReference>
<dbReference type="GO" id="GO:0016746">
    <property type="term" value="F:acyltransferase activity"/>
    <property type="evidence" value="ECO:0007669"/>
    <property type="project" value="UniProtKB-KW"/>
</dbReference>
<organism evidence="9 10">
    <name type="scientific">Candidatus Avoscillospira avistercoris</name>
    <dbReference type="NCBI Taxonomy" id="2840707"/>
    <lineage>
        <taxon>Bacteria</taxon>
        <taxon>Bacillati</taxon>
        <taxon>Bacillota</taxon>
        <taxon>Clostridia</taxon>
        <taxon>Eubacteriales</taxon>
        <taxon>Oscillospiraceae</taxon>
        <taxon>Oscillospiraceae incertae sedis</taxon>
        <taxon>Candidatus Avoscillospira</taxon>
    </lineage>
</organism>
<feature type="transmembrane region" description="Helical" evidence="8">
    <location>
        <begin position="117"/>
        <end position="135"/>
    </location>
</feature>
<evidence type="ECO:0000256" key="7">
    <source>
        <dbReference type="PIRNR" id="PIRNR016636"/>
    </source>
</evidence>
<dbReference type="PANTHER" id="PTHR13285:SF18">
    <property type="entry name" value="PROTEIN-CYSTEINE N-PALMITOYLTRANSFERASE RASP"/>
    <property type="match status" value="1"/>
</dbReference>
<comment type="subcellular location">
    <subcellularLocation>
        <location evidence="1">Cell membrane</location>
        <topology evidence="1">Multi-pass membrane protein</topology>
    </subcellularLocation>
</comment>
<protein>
    <submittedName>
        <fullName evidence="9">MBOAT family protein</fullName>
    </submittedName>
</protein>
<keyword evidence="3 7" id="KW-1003">Cell membrane</keyword>
<dbReference type="Pfam" id="PF03062">
    <property type="entry name" value="MBOAT"/>
    <property type="match status" value="1"/>
</dbReference>
<evidence type="ECO:0000256" key="4">
    <source>
        <dbReference type="ARBA" id="ARBA00022692"/>
    </source>
</evidence>
<evidence type="ECO:0000313" key="10">
    <source>
        <dbReference type="Proteomes" id="UP000886741"/>
    </source>
</evidence>
<dbReference type="PIRSF" id="PIRSF500217">
    <property type="entry name" value="AlgI"/>
    <property type="match status" value="1"/>
</dbReference>
<evidence type="ECO:0000256" key="8">
    <source>
        <dbReference type="SAM" id="Phobius"/>
    </source>
</evidence>
<feature type="transmembrane region" description="Helical" evidence="8">
    <location>
        <begin position="407"/>
        <end position="423"/>
    </location>
</feature>
<feature type="transmembrane region" description="Helical" evidence="8">
    <location>
        <begin position="430"/>
        <end position="452"/>
    </location>
</feature>
<evidence type="ECO:0000256" key="1">
    <source>
        <dbReference type="ARBA" id="ARBA00004651"/>
    </source>
</evidence>
<evidence type="ECO:0000256" key="3">
    <source>
        <dbReference type="ARBA" id="ARBA00022475"/>
    </source>
</evidence>
<sequence>MVFSSIEFLFVFLPVVLLLYFNPLTRSRTYRNVILLAASLFFYAWGEPVFVFLMILSIIMTWLVGVKMDAAAPNRKKPWLTLGMGLHVLLLVVFKYLTFLCQQLGLLLHMDTGAIDIALPIGISFFTFQLMSYLFDVYYGKSAVQKNVFWLGLYVSLFPQLIAGPIVRYEQIADEILHRKETRADFAEGMTRFIFGLAKKLLLANYMAQIADNTFLLSSLLPISVASAWLGAVAYALQIYFDFSGYSDMAIGLGRMFGFHFAENFNYPYVANSITDFWRRWHISLSSWFRDYVYIPLGGNRVSRRRQIFNIFVVWVLTGIWHGANWTFVAWGLFYFVLLMAEKTFGFAKKLGIFSHLYVWLMLLLGWVLFRAESIGAALRYMGQMFGRVTAGFTDETFFTYLSSCKYVLPVALFFCLPVYPFIKRHLPALLADLVTAVVLLAAAALSLLSVVGTTYNPFIYFNF</sequence>
<evidence type="ECO:0000313" key="9">
    <source>
        <dbReference type="EMBL" id="HIS63781.1"/>
    </source>
</evidence>
<comment type="similarity">
    <text evidence="2 7">Belongs to the membrane-bound acyltransferase family.</text>
</comment>
<feature type="transmembrane region" description="Helical" evidence="8">
    <location>
        <begin position="78"/>
        <end position="97"/>
    </location>
</feature>
<keyword evidence="7" id="KW-0012">Acyltransferase</keyword>
<feature type="transmembrane region" description="Helical" evidence="8">
    <location>
        <begin position="43"/>
        <end position="66"/>
    </location>
</feature>
<gene>
    <name evidence="9" type="ORF">IAA83_00235</name>
</gene>
<dbReference type="InterPro" id="IPR028362">
    <property type="entry name" value="AlgI"/>
</dbReference>
<reference evidence="9" key="2">
    <citation type="journal article" date="2021" name="PeerJ">
        <title>Extensive microbial diversity within the chicken gut microbiome revealed by metagenomics and culture.</title>
        <authorList>
            <person name="Gilroy R."/>
            <person name="Ravi A."/>
            <person name="Getino M."/>
            <person name="Pursley I."/>
            <person name="Horton D.L."/>
            <person name="Alikhan N.F."/>
            <person name="Baker D."/>
            <person name="Gharbi K."/>
            <person name="Hall N."/>
            <person name="Watson M."/>
            <person name="Adriaenssens E.M."/>
            <person name="Foster-Nyarko E."/>
            <person name="Jarju S."/>
            <person name="Secka A."/>
            <person name="Antonio M."/>
            <person name="Oren A."/>
            <person name="Chaudhuri R.R."/>
            <person name="La Ragione R."/>
            <person name="Hildebrand F."/>
            <person name="Pallen M.J."/>
        </authorList>
    </citation>
    <scope>NUCLEOTIDE SEQUENCE</scope>
    <source>
        <strain evidence="9">ChiBcec16-1751</strain>
    </source>
</reference>
<feature type="transmembrane region" description="Helical" evidence="8">
    <location>
        <begin position="147"/>
        <end position="169"/>
    </location>
</feature>
<comment type="caution">
    <text evidence="9">The sequence shown here is derived from an EMBL/GenBank/DDBJ whole genome shotgun (WGS) entry which is preliminary data.</text>
</comment>
<keyword evidence="7" id="KW-0808">Transferase</keyword>
<dbReference type="InterPro" id="IPR024194">
    <property type="entry name" value="Ac/AlaTfrase_AlgI/DltB"/>
</dbReference>
<evidence type="ECO:0000256" key="6">
    <source>
        <dbReference type="ARBA" id="ARBA00023136"/>
    </source>
</evidence>
<dbReference type="InterPro" id="IPR004299">
    <property type="entry name" value="MBOAT_fam"/>
</dbReference>
<evidence type="ECO:0000256" key="2">
    <source>
        <dbReference type="ARBA" id="ARBA00010323"/>
    </source>
</evidence>
<keyword evidence="6 7" id="KW-0472">Membrane</keyword>
<keyword evidence="4 8" id="KW-0812">Transmembrane</keyword>
<dbReference type="GO" id="GO:0042121">
    <property type="term" value="P:alginic acid biosynthetic process"/>
    <property type="evidence" value="ECO:0007669"/>
    <property type="project" value="InterPro"/>
</dbReference>
<dbReference type="EMBL" id="DVJJ01000007">
    <property type="protein sequence ID" value="HIS63781.1"/>
    <property type="molecule type" value="Genomic_DNA"/>
</dbReference>
<proteinExistence type="inferred from homology"/>
<dbReference type="PANTHER" id="PTHR13285">
    <property type="entry name" value="ACYLTRANSFERASE"/>
    <property type="match status" value="1"/>
</dbReference>
<dbReference type="Proteomes" id="UP000886741">
    <property type="component" value="Unassembled WGS sequence"/>
</dbReference>
<reference evidence="9" key="1">
    <citation type="submission" date="2020-10" db="EMBL/GenBank/DDBJ databases">
        <authorList>
            <person name="Gilroy R."/>
        </authorList>
    </citation>
    <scope>NUCLEOTIDE SEQUENCE</scope>
    <source>
        <strain evidence="9">ChiBcec16-1751</strain>
    </source>
</reference>
<dbReference type="AlphaFoldDB" id="A0A9D1F8M8"/>
<keyword evidence="5 8" id="KW-1133">Transmembrane helix</keyword>
<evidence type="ECO:0000256" key="5">
    <source>
        <dbReference type="ARBA" id="ARBA00022989"/>
    </source>
</evidence>
<name>A0A9D1F8M8_9FIRM</name>
<feature type="transmembrane region" description="Helical" evidence="8">
    <location>
        <begin position="220"/>
        <end position="241"/>
    </location>
</feature>
<dbReference type="GO" id="GO:0005886">
    <property type="term" value="C:plasma membrane"/>
    <property type="evidence" value="ECO:0007669"/>
    <property type="project" value="UniProtKB-SubCell"/>
</dbReference>
<feature type="transmembrane region" description="Helical" evidence="8">
    <location>
        <begin position="312"/>
        <end position="339"/>
    </location>
</feature>